<dbReference type="RefSeq" id="WP_214382155.1">
    <property type="nucleotide sequence ID" value="NZ_CP075566.1"/>
</dbReference>
<dbReference type="Proteomes" id="UP000681155">
    <property type="component" value="Chromosome"/>
</dbReference>
<protein>
    <submittedName>
        <fullName evidence="1">Uncharacterized protein</fullName>
    </submittedName>
</protein>
<organism evidence="1 2">
    <name type="scientific">Pseudomonas hormoni</name>
    <dbReference type="NCBI Taxonomy" id="3093767"/>
    <lineage>
        <taxon>Bacteria</taxon>
        <taxon>Pseudomonadati</taxon>
        <taxon>Pseudomonadota</taxon>
        <taxon>Gammaproteobacteria</taxon>
        <taxon>Pseudomonadales</taxon>
        <taxon>Pseudomonadaceae</taxon>
        <taxon>Pseudomonas</taxon>
    </lineage>
</organism>
<evidence type="ECO:0000313" key="2">
    <source>
        <dbReference type="Proteomes" id="UP000681155"/>
    </source>
</evidence>
<name>A0ABX8F454_9PSED</name>
<evidence type="ECO:0000313" key="1">
    <source>
        <dbReference type="EMBL" id="QVW25313.1"/>
    </source>
</evidence>
<reference evidence="1 2" key="1">
    <citation type="submission" date="2021-05" db="EMBL/GenBank/DDBJ databases">
        <title>Complete genome of the cytokinin-producing biocontrol strain Pseudomonas fluorescens G20-18.</title>
        <authorList>
            <person name="Nielsen T.K."/>
            <person name="Mekureyaw M.F."/>
            <person name="Hansen L.H."/>
            <person name="Nicolaisen M.H."/>
            <person name="Roitsch T.G."/>
            <person name="Hennessy R.C."/>
        </authorList>
    </citation>
    <scope>NUCLEOTIDE SEQUENCE [LARGE SCALE GENOMIC DNA]</scope>
    <source>
        <strain evidence="1 2">G20-18</strain>
    </source>
</reference>
<gene>
    <name evidence="1" type="ORF">KJF94_06985</name>
</gene>
<keyword evidence="2" id="KW-1185">Reference proteome</keyword>
<proteinExistence type="predicted"/>
<accession>A0ABX8F454</accession>
<dbReference type="EMBL" id="CP075566">
    <property type="protein sequence ID" value="QVW25313.1"/>
    <property type="molecule type" value="Genomic_DNA"/>
</dbReference>
<sequence>MSHFMDVPIVHHYRGRDVFVKFCWRKPNDETPTAAHIIAEGSVEGLGVGAVDLVGPWDNYPEALADAMALAEQWIDSQLP</sequence>